<dbReference type="SUPFAM" id="SSF55729">
    <property type="entry name" value="Acyl-CoA N-acyltransferases (Nat)"/>
    <property type="match status" value="1"/>
</dbReference>
<evidence type="ECO:0000259" key="2">
    <source>
        <dbReference type="PROSITE" id="PS51186"/>
    </source>
</evidence>
<proteinExistence type="predicted"/>
<dbReference type="PANTHER" id="PTHR43792">
    <property type="entry name" value="GNAT FAMILY, PUTATIVE (AFU_ORTHOLOGUE AFUA_3G00765)-RELATED-RELATED"/>
    <property type="match status" value="1"/>
</dbReference>
<name>A0A1I5TFS6_9RHOB</name>
<dbReference type="InterPro" id="IPR051531">
    <property type="entry name" value="N-acetyltransferase"/>
</dbReference>
<organism evidence="3 4">
    <name type="scientific">Tranquillimonas alkanivorans</name>
    <dbReference type="NCBI Taxonomy" id="441119"/>
    <lineage>
        <taxon>Bacteria</taxon>
        <taxon>Pseudomonadati</taxon>
        <taxon>Pseudomonadota</taxon>
        <taxon>Alphaproteobacteria</taxon>
        <taxon>Rhodobacterales</taxon>
        <taxon>Roseobacteraceae</taxon>
        <taxon>Tranquillimonas</taxon>
    </lineage>
</organism>
<keyword evidence="3" id="KW-0808">Transferase</keyword>
<sequence length="169" mass="18710">MSAPTIETARLRLRPHVAEDFEPFAALFATDRARHMGGPLSRRDAWFRFGADVGQWEILGFGAWAVERQEDGALVGQVGLNRPPHFPERELGWLLFEGHEGHGFAAEAATAARAFAFRDLGFETLVSYIDPDNGRSLALAERLGARPDPDAARPDAGDVVYRHPRPEHV</sequence>
<dbReference type="PROSITE" id="PS51186">
    <property type="entry name" value="GNAT"/>
    <property type="match status" value="1"/>
</dbReference>
<evidence type="ECO:0000256" key="1">
    <source>
        <dbReference type="SAM" id="MobiDB-lite"/>
    </source>
</evidence>
<accession>A0A1I5TFS6</accession>
<feature type="domain" description="N-acetyltransferase" evidence="2">
    <location>
        <begin position="11"/>
        <end position="166"/>
    </location>
</feature>
<dbReference type="OrthoDB" id="6293260at2"/>
<evidence type="ECO:0000313" key="4">
    <source>
        <dbReference type="Proteomes" id="UP000199356"/>
    </source>
</evidence>
<dbReference type="Gene3D" id="3.40.630.30">
    <property type="match status" value="1"/>
</dbReference>
<feature type="region of interest" description="Disordered" evidence="1">
    <location>
        <begin position="146"/>
        <end position="169"/>
    </location>
</feature>
<gene>
    <name evidence="3" type="ORF">SAMN04488047_113105</name>
</gene>
<reference evidence="3 4" key="1">
    <citation type="submission" date="2016-10" db="EMBL/GenBank/DDBJ databases">
        <authorList>
            <person name="de Groot N.N."/>
        </authorList>
    </citation>
    <scope>NUCLEOTIDE SEQUENCE [LARGE SCALE GENOMIC DNA]</scope>
    <source>
        <strain evidence="3 4">DSM 19547</strain>
    </source>
</reference>
<dbReference type="InterPro" id="IPR000182">
    <property type="entry name" value="GNAT_dom"/>
</dbReference>
<dbReference type="EMBL" id="FOXA01000013">
    <property type="protein sequence ID" value="SFP81883.1"/>
    <property type="molecule type" value="Genomic_DNA"/>
</dbReference>
<dbReference type="STRING" id="441119.SAMN04488047_113105"/>
<evidence type="ECO:0000313" key="3">
    <source>
        <dbReference type="EMBL" id="SFP81883.1"/>
    </source>
</evidence>
<keyword evidence="4" id="KW-1185">Reference proteome</keyword>
<dbReference type="InterPro" id="IPR016181">
    <property type="entry name" value="Acyl_CoA_acyltransferase"/>
</dbReference>
<dbReference type="AlphaFoldDB" id="A0A1I5TFS6"/>
<dbReference type="GO" id="GO:0016747">
    <property type="term" value="F:acyltransferase activity, transferring groups other than amino-acyl groups"/>
    <property type="evidence" value="ECO:0007669"/>
    <property type="project" value="InterPro"/>
</dbReference>
<dbReference type="Pfam" id="PF13302">
    <property type="entry name" value="Acetyltransf_3"/>
    <property type="match status" value="1"/>
</dbReference>
<dbReference type="RefSeq" id="WP_093423848.1">
    <property type="nucleotide sequence ID" value="NZ_FOXA01000013.1"/>
</dbReference>
<dbReference type="Proteomes" id="UP000199356">
    <property type="component" value="Unassembled WGS sequence"/>
</dbReference>
<dbReference type="PANTHER" id="PTHR43792:SF1">
    <property type="entry name" value="N-ACETYLTRANSFERASE DOMAIN-CONTAINING PROTEIN"/>
    <property type="match status" value="1"/>
</dbReference>
<protein>
    <submittedName>
        <fullName evidence="3">Protein N-acetyltransferase, RimJ/RimL family</fullName>
    </submittedName>
</protein>